<reference evidence="2 3" key="1">
    <citation type="submission" date="2024-06" db="EMBL/GenBank/DDBJ databases">
        <title>Complete genome of Phlyctema vagabunda strain 19-DSS-EL-015.</title>
        <authorList>
            <person name="Fiorenzani C."/>
        </authorList>
    </citation>
    <scope>NUCLEOTIDE SEQUENCE [LARGE SCALE GENOMIC DNA]</scope>
    <source>
        <strain evidence="2 3">19-DSS-EL-015</strain>
    </source>
</reference>
<dbReference type="Proteomes" id="UP001629113">
    <property type="component" value="Unassembled WGS sequence"/>
</dbReference>
<name>A0ABR4PJT4_9HELO</name>
<comment type="caution">
    <text evidence="2">The sequence shown here is derived from an EMBL/GenBank/DDBJ whole genome shotgun (WGS) entry which is preliminary data.</text>
</comment>
<evidence type="ECO:0000256" key="1">
    <source>
        <dbReference type="SAM" id="MobiDB-lite"/>
    </source>
</evidence>
<evidence type="ECO:0000313" key="2">
    <source>
        <dbReference type="EMBL" id="KAL3423594.1"/>
    </source>
</evidence>
<evidence type="ECO:0000313" key="3">
    <source>
        <dbReference type="Proteomes" id="UP001629113"/>
    </source>
</evidence>
<proteinExistence type="predicted"/>
<feature type="compositionally biased region" description="Low complexity" evidence="1">
    <location>
        <begin position="8"/>
        <end position="19"/>
    </location>
</feature>
<gene>
    <name evidence="2" type="ORF">PVAG01_05341</name>
</gene>
<keyword evidence="3" id="KW-1185">Reference proteome</keyword>
<organism evidence="2 3">
    <name type="scientific">Phlyctema vagabunda</name>
    <dbReference type="NCBI Taxonomy" id="108571"/>
    <lineage>
        <taxon>Eukaryota</taxon>
        <taxon>Fungi</taxon>
        <taxon>Dikarya</taxon>
        <taxon>Ascomycota</taxon>
        <taxon>Pezizomycotina</taxon>
        <taxon>Leotiomycetes</taxon>
        <taxon>Helotiales</taxon>
        <taxon>Dermateaceae</taxon>
        <taxon>Phlyctema</taxon>
    </lineage>
</organism>
<accession>A0ABR4PJT4</accession>
<sequence length="69" mass="7806">MKAHAGDSSDLSSRSPSSDVEMRDIKVQLSPKSAAIDALRPEWRQINGRSSWSVDDFPHVQEYGWFNLD</sequence>
<feature type="region of interest" description="Disordered" evidence="1">
    <location>
        <begin position="1"/>
        <end position="24"/>
    </location>
</feature>
<dbReference type="EMBL" id="JBFCZG010000004">
    <property type="protein sequence ID" value="KAL3423594.1"/>
    <property type="molecule type" value="Genomic_DNA"/>
</dbReference>
<protein>
    <submittedName>
        <fullName evidence="2">Uncharacterized protein</fullName>
    </submittedName>
</protein>